<keyword evidence="4" id="KW-1185">Reference proteome</keyword>
<evidence type="ECO:0000256" key="1">
    <source>
        <dbReference type="SAM" id="MobiDB-lite"/>
    </source>
</evidence>
<evidence type="ECO:0000259" key="2">
    <source>
        <dbReference type="Pfam" id="PF24945"/>
    </source>
</evidence>
<dbReference type="GeneID" id="94170101"/>
<feature type="compositionally biased region" description="Polar residues" evidence="1">
    <location>
        <begin position="178"/>
        <end position="188"/>
    </location>
</feature>
<dbReference type="KEGG" id="lenr:94170101"/>
<dbReference type="PANTHER" id="PTHR38758:SF1">
    <property type="entry name" value="PROTEIN, PUTATIVE-RELATED"/>
    <property type="match status" value="1"/>
</dbReference>
<feature type="region of interest" description="Disordered" evidence="1">
    <location>
        <begin position="1"/>
        <end position="105"/>
    </location>
</feature>
<feature type="region of interest" description="Disordered" evidence="1">
    <location>
        <begin position="968"/>
        <end position="987"/>
    </location>
</feature>
<reference evidence="3 4" key="1">
    <citation type="submission" date="2021-02" db="EMBL/GenBank/DDBJ databases">
        <title>Leishmania (Mundinia) enrietti genome sequencing and assembly.</title>
        <authorList>
            <person name="Almutairi H."/>
            <person name="Gatherer D."/>
        </authorList>
    </citation>
    <scope>NUCLEOTIDE SEQUENCE [LARGE SCALE GENOMIC DNA]</scope>
    <source>
        <strain evidence="3">CUR178</strain>
    </source>
</reference>
<feature type="compositionally biased region" description="Basic residues" evidence="1">
    <location>
        <begin position="968"/>
        <end position="982"/>
    </location>
</feature>
<comment type="caution">
    <text evidence="3">The sequence shown here is derived from an EMBL/GenBank/DDBJ whole genome shotgun (WGS) entry which is preliminary data.</text>
</comment>
<protein>
    <recommendedName>
        <fullName evidence="2">DUF7759 domain-containing protein</fullName>
    </recommendedName>
</protein>
<evidence type="ECO:0000313" key="4">
    <source>
        <dbReference type="Proteomes" id="UP000674179"/>
    </source>
</evidence>
<dbReference type="PANTHER" id="PTHR38758">
    <property type="entry name" value="PUTATIVE-RELATED"/>
    <property type="match status" value="1"/>
</dbReference>
<feature type="region of interest" description="Disordered" evidence="1">
    <location>
        <begin position="177"/>
        <end position="196"/>
    </location>
</feature>
<dbReference type="RefSeq" id="XP_067690694.1">
    <property type="nucleotide sequence ID" value="XM_067834591.1"/>
</dbReference>
<feature type="compositionally biased region" description="Low complexity" evidence="1">
    <location>
        <begin position="336"/>
        <end position="348"/>
    </location>
</feature>
<feature type="compositionally biased region" description="Polar residues" evidence="1">
    <location>
        <begin position="85"/>
        <end position="98"/>
    </location>
</feature>
<evidence type="ECO:0000313" key="3">
    <source>
        <dbReference type="EMBL" id="KAG5472171.1"/>
    </source>
</evidence>
<proteinExistence type="predicted"/>
<feature type="region of interest" description="Disordered" evidence="1">
    <location>
        <begin position="277"/>
        <end position="298"/>
    </location>
</feature>
<feature type="compositionally biased region" description="Low complexity" evidence="1">
    <location>
        <begin position="28"/>
        <end position="51"/>
    </location>
</feature>
<dbReference type="InterPro" id="IPR056661">
    <property type="entry name" value="DUF7759"/>
</dbReference>
<organism evidence="3 4">
    <name type="scientific">Leishmania enriettii</name>
    <dbReference type="NCBI Taxonomy" id="5663"/>
    <lineage>
        <taxon>Eukaryota</taxon>
        <taxon>Discoba</taxon>
        <taxon>Euglenozoa</taxon>
        <taxon>Kinetoplastea</taxon>
        <taxon>Metakinetoplastina</taxon>
        <taxon>Trypanosomatida</taxon>
        <taxon>Trypanosomatidae</taxon>
        <taxon>Leishmaniinae</taxon>
        <taxon>Leishmania</taxon>
    </lineage>
</organism>
<accession>A0A836GC36</accession>
<feature type="region of interest" description="Disordered" evidence="1">
    <location>
        <begin position="313"/>
        <end position="348"/>
    </location>
</feature>
<dbReference type="Proteomes" id="UP000674179">
    <property type="component" value="Chromosome 31"/>
</dbReference>
<name>A0A836GC36_LEIEN</name>
<dbReference type="Pfam" id="PF24945">
    <property type="entry name" value="DUF7759"/>
    <property type="match status" value="1"/>
</dbReference>
<sequence length="1313" mass="135386">MAPRRSRVKRLRLPSATQRLEVQPPANPHVCVAPPVAPSPSATAPAAKPPTSLEPPVAASVQPVATSAGPEATVAQGQPVGETPEMSTRNSTPASTGHLTEHAAEGPEARATVVPAHVAADAAAAPAGEAMPPAALSLPSARSAISAHRRRLRAKRRAAAALSRKAKHHRNTICAAHQNISPPTSSQSPVPAPAPETAPVAAVETPVAEPISVVAERTSAQVGATASHLTSPPAATAEVPSRVAPAPIATAHRSTISRIPKKRKFFAELNAGAAGRAAAAPSKIVTSEKSPVSSDPAAAPSVRVESAVGALPVNNAPSSALPVTPTTAGEEASKKTSAASDALPAPATARRMATHRISKKHPNGAAAELRSSGSNLVFAEAIPEAAEAVTTAATVKAPPFDAAAHCTPETSAVPTAPVAAALSEERPQRVASLTPESAAPEVTAAAAVAPSRRAVMSSTSKKRKRFFVELDEPPVSGAAPSIQEASTTPAVAGTAVALGDTDAAAARAAEEPTAPTVEVAPIPPAAAVGVAGEVATKVTATQAMTRRRSMKSKRLPPQAAVPTAATVLPSEITTPTPATPTAEVTSASVTEADQATQVAAPAESSGKVAKTVEAASPVEAVTSPAAQRKLHCSKTQSSTKKPRRLTAAAIRRRELAAYNRIPKRFRPPLAPRSVFSRAAAEPEDTPAPTDAPAFTAAVEAAEATEVLQPAEVSATQTESFEDTPEMPTEAKKLASVEAGEEAKAVEEMQTPPGISSASAAAAVQLAVVVTDTAESAIPFTAATEEPRRMSPGQMATKSTKRRMTMPLHKRFFTAPEEVLAANLTEVAATEMTLASMEAQPAAPQPHAVKEEVESLPQVTGSDRIVDAEPTVVEVEAVTRQSALSAESEAASSTAAMEEALTEESQLMADHQPMAVEETASEVVAELREGSASLGSASSEVQAQAPALTQKKVVRFTNVRDMLKAIRKAKRAGKQGHAKKRIHGTPSSQRLTTAIADASDGVPSANASSVAAEERVPAGVDDAGVVSVLQAEAEAVASVEGTEALSATKRPTVVGAQTVEVSSATMETDMTVEATTATPEVTEAFSAAAVDEEVVHPLEALPRAEVHVSPPQAEDSATVKDLLPHAFSSPSPARRQAAKQKIKKHAKLAAARLSKLQTYTVSAASSLAAPSAPTDTMGSPLMKAVDAAAEPTVPPAEEAPAAALASRAALVLPSGNVVMESFTDDEMVLRRTALDDGWDVGLRFDWQERTLAISSFPTFEGADGRAAHPFVQRFKSKPRWLLKEVNETSAAHMKRALDSMNRSLTARFVFRHLR</sequence>
<dbReference type="OrthoDB" id="273923at2759"/>
<feature type="domain" description="DUF7759" evidence="2">
    <location>
        <begin position="1206"/>
        <end position="1310"/>
    </location>
</feature>
<dbReference type="EMBL" id="JAFHKP010000031">
    <property type="protein sequence ID" value="KAG5472171.1"/>
    <property type="molecule type" value="Genomic_DNA"/>
</dbReference>
<feature type="compositionally biased region" description="Basic residues" evidence="1">
    <location>
        <begin position="1"/>
        <end position="12"/>
    </location>
</feature>
<gene>
    <name evidence="3" type="ORF">CUR178_02847</name>
</gene>